<dbReference type="EMBL" id="DVMJ01000062">
    <property type="protein sequence ID" value="HIU13891.1"/>
    <property type="molecule type" value="Genomic_DNA"/>
</dbReference>
<evidence type="ECO:0000313" key="1">
    <source>
        <dbReference type="EMBL" id="HIU13891.1"/>
    </source>
</evidence>
<dbReference type="Proteomes" id="UP000824175">
    <property type="component" value="Unassembled WGS sequence"/>
</dbReference>
<reference evidence="1" key="2">
    <citation type="journal article" date="2021" name="PeerJ">
        <title>Extensive microbial diversity within the chicken gut microbiome revealed by metagenomics and culture.</title>
        <authorList>
            <person name="Gilroy R."/>
            <person name="Ravi A."/>
            <person name="Getino M."/>
            <person name="Pursley I."/>
            <person name="Horton D.L."/>
            <person name="Alikhan N.F."/>
            <person name="Baker D."/>
            <person name="Gharbi K."/>
            <person name="Hall N."/>
            <person name="Watson M."/>
            <person name="Adriaenssens E.M."/>
            <person name="Foster-Nyarko E."/>
            <person name="Jarju S."/>
            <person name="Secka A."/>
            <person name="Antonio M."/>
            <person name="Oren A."/>
            <person name="Chaudhuri R.R."/>
            <person name="La Ragione R."/>
            <person name="Hildebrand F."/>
            <person name="Pallen M.J."/>
        </authorList>
    </citation>
    <scope>NUCLEOTIDE SEQUENCE</scope>
    <source>
        <strain evidence="1">CHK195-11698</strain>
    </source>
</reference>
<dbReference type="AlphaFoldDB" id="A0A9D1HPK0"/>
<proteinExistence type="predicted"/>
<sequence>MSMDRHFIFFIDEYFSIESQSVQKAFASINQPGALFSLFYLHDPMHWVYLLEILPLDALCIVPFCSLDLPTAASLEEIFDTLALLHQSLNLEESCIYWFSQQPLNEHLSTIWPFTIIPLAMP</sequence>
<name>A0A9D1HPK0_9FIRM</name>
<accession>A0A9D1HPK0</accession>
<gene>
    <name evidence="1" type="ORF">IAD15_07480</name>
</gene>
<reference evidence="1" key="1">
    <citation type="submission" date="2020-10" db="EMBL/GenBank/DDBJ databases">
        <authorList>
            <person name="Gilroy R."/>
        </authorList>
    </citation>
    <scope>NUCLEOTIDE SEQUENCE</scope>
    <source>
        <strain evidence="1">CHK195-11698</strain>
    </source>
</reference>
<organism evidence="1 2">
    <name type="scientific">Candidatus Fimiplasma intestinipullorum</name>
    <dbReference type="NCBI Taxonomy" id="2840825"/>
    <lineage>
        <taxon>Bacteria</taxon>
        <taxon>Bacillati</taxon>
        <taxon>Bacillota</taxon>
        <taxon>Clostridia</taxon>
        <taxon>Eubacteriales</taxon>
        <taxon>Candidatus Fimiplasma</taxon>
    </lineage>
</organism>
<comment type="caution">
    <text evidence="1">The sequence shown here is derived from an EMBL/GenBank/DDBJ whole genome shotgun (WGS) entry which is preliminary data.</text>
</comment>
<protein>
    <submittedName>
        <fullName evidence="1">Uncharacterized protein</fullName>
    </submittedName>
</protein>
<evidence type="ECO:0000313" key="2">
    <source>
        <dbReference type="Proteomes" id="UP000824175"/>
    </source>
</evidence>